<gene>
    <name evidence="1" type="ORF">H8B19_00355</name>
</gene>
<protein>
    <submittedName>
        <fullName evidence="1">Uncharacterized protein</fullName>
    </submittedName>
</protein>
<evidence type="ECO:0000313" key="2">
    <source>
        <dbReference type="Proteomes" id="UP000601768"/>
    </source>
</evidence>
<comment type="caution">
    <text evidence="1">The sequence shown here is derived from an EMBL/GenBank/DDBJ whole genome shotgun (WGS) entry which is preliminary data.</text>
</comment>
<sequence length="69" mass="7904">MSQDKKSPLHNLFARQQPKVAAKKKVGKLLTSMAEEDHKRIALLIKKWLEQDEARAAKKLANSNKPKIR</sequence>
<accession>A0A8J6LWR0</accession>
<evidence type="ECO:0000313" key="1">
    <source>
        <dbReference type="EMBL" id="MBC3764315.1"/>
    </source>
</evidence>
<dbReference type="Proteomes" id="UP000601768">
    <property type="component" value="Unassembled WGS sequence"/>
</dbReference>
<keyword evidence="2" id="KW-1185">Reference proteome</keyword>
<reference evidence="1" key="1">
    <citation type="journal article" date="2018" name="Int. J. Syst. Evol. Microbiol.">
        <title>Neptunicella marina gen. nov., sp. nov., isolated from surface seawater.</title>
        <authorList>
            <person name="Liu X."/>
            <person name="Lai Q."/>
            <person name="Du Y."/>
            <person name="Zhang X."/>
            <person name="Liu Z."/>
            <person name="Sun F."/>
            <person name="Shao Z."/>
        </authorList>
    </citation>
    <scope>NUCLEOTIDE SEQUENCE</scope>
    <source>
        <strain evidence="1">S27-2</strain>
    </source>
</reference>
<dbReference type="RefSeq" id="WP_186504795.1">
    <property type="nucleotide sequence ID" value="NZ_JACNEP010000001.1"/>
</dbReference>
<name>A0A8J6LWR0_9ALTE</name>
<dbReference type="AlphaFoldDB" id="A0A8J6LWR0"/>
<proteinExistence type="predicted"/>
<dbReference type="EMBL" id="JACNEP010000001">
    <property type="protein sequence ID" value="MBC3764315.1"/>
    <property type="molecule type" value="Genomic_DNA"/>
</dbReference>
<organism evidence="1 2">
    <name type="scientific">Neptunicella marina</name>
    <dbReference type="NCBI Taxonomy" id="2125989"/>
    <lineage>
        <taxon>Bacteria</taxon>
        <taxon>Pseudomonadati</taxon>
        <taxon>Pseudomonadota</taxon>
        <taxon>Gammaproteobacteria</taxon>
        <taxon>Alteromonadales</taxon>
        <taxon>Alteromonadaceae</taxon>
        <taxon>Neptunicella</taxon>
    </lineage>
</organism>
<reference evidence="1" key="2">
    <citation type="submission" date="2020-08" db="EMBL/GenBank/DDBJ databases">
        <authorList>
            <person name="Lai Q."/>
        </authorList>
    </citation>
    <scope>NUCLEOTIDE SEQUENCE</scope>
    <source>
        <strain evidence="1">S27-2</strain>
    </source>
</reference>